<name>A0ABX1M362_9CYAN</name>
<evidence type="ECO:0000313" key="2">
    <source>
        <dbReference type="EMBL" id="NMF62930.1"/>
    </source>
</evidence>
<organism evidence="2 3">
    <name type="scientific">Brasilonema octagenarum UFV-OR1</name>
    <dbReference type="NCBI Taxonomy" id="417115"/>
    <lineage>
        <taxon>Bacteria</taxon>
        <taxon>Bacillati</taxon>
        <taxon>Cyanobacteriota</taxon>
        <taxon>Cyanophyceae</taxon>
        <taxon>Nostocales</taxon>
        <taxon>Scytonemataceae</taxon>
        <taxon>Brasilonema</taxon>
        <taxon>Octagenarum group</taxon>
    </lineage>
</organism>
<evidence type="ECO:0000256" key="1">
    <source>
        <dbReference type="SAM" id="MobiDB-lite"/>
    </source>
</evidence>
<feature type="compositionally biased region" description="Polar residues" evidence="1">
    <location>
        <begin position="23"/>
        <end position="38"/>
    </location>
</feature>
<proteinExistence type="predicted"/>
<comment type="caution">
    <text evidence="2">The sequence shown here is derived from an EMBL/GenBank/DDBJ whole genome shotgun (WGS) entry which is preliminary data.</text>
</comment>
<sequence length="77" mass="8588">MSLMIVKFFTKYVVFFQHFSINSTKPDKSPTGTETSAVESDHVDEDCLGDAPAGSRALAGDRHNNYLLNNPLKDRKL</sequence>
<keyword evidence="3" id="KW-1185">Reference proteome</keyword>
<evidence type="ECO:0000313" key="3">
    <source>
        <dbReference type="Proteomes" id="UP000762253"/>
    </source>
</evidence>
<dbReference type="EMBL" id="QMEC01000026">
    <property type="protein sequence ID" value="NMF62930.1"/>
    <property type="molecule type" value="Genomic_DNA"/>
</dbReference>
<dbReference type="Proteomes" id="UP000762253">
    <property type="component" value="Unassembled WGS sequence"/>
</dbReference>
<protein>
    <submittedName>
        <fullName evidence="2">Uncharacterized protein</fullName>
    </submittedName>
</protein>
<accession>A0ABX1M362</accession>
<feature type="region of interest" description="Disordered" evidence="1">
    <location>
        <begin position="23"/>
        <end position="46"/>
    </location>
</feature>
<gene>
    <name evidence="2" type="ORF">DP115_09140</name>
</gene>
<reference evidence="2 3" key="1">
    <citation type="submission" date="2018-06" db="EMBL/GenBank/DDBJ databases">
        <title>Comparative genomics of Brasilonema spp. strains.</title>
        <authorList>
            <person name="Alvarenga D.O."/>
            <person name="Fiore M.F."/>
            <person name="Varani A.M."/>
        </authorList>
    </citation>
    <scope>NUCLEOTIDE SEQUENCE [LARGE SCALE GENOMIC DNA]</scope>
    <source>
        <strain evidence="2 3">UFV-OR1</strain>
    </source>
</reference>